<protein>
    <submittedName>
        <fullName evidence="1">Uncharacterized protein</fullName>
    </submittedName>
</protein>
<organism evidence="1 2">
    <name type="scientific">Octopus vulgaris</name>
    <name type="common">Common octopus</name>
    <dbReference type="NCBI Taxonomy" id="6645"/>
    <lineage>
        <taxon>Eukaryota</taxon>
        <taxon>Metazoa</taxon>
        <taxon>Spiralia</taxon>
        <taxon>Lophotrochozoa</taxon>
        <taxon>Mollusca</taxon>
        <taxon>Cephalopoda</taxon>
        <taxon>Coleoidea</taxon>
        <taxon>Octopodiformes</taxon>
        <taxon>Octopoda</taxon>
        <taxon>Incirrata</taxon>
        <taxon>Octopodidae</taxon>
        <taxon>Octopus</taxon>
    </lineage>
</organism>
<proteinExistence type="predicted"/>
<dbReference type="AlphaFoldDB" id="A0AA36F4X4"/>
<evidence type="ECO:0000313" key="2">
    <source>
        <dbReference type="Proteomes" id="UP001162480"/>
    </source>
</evidence>
<name>A0AA36F4X4_OCTVU</name>
<gene>
    <name evidence="1" type="ORF">OCTVUL_1B012293</name>
</gene>
<keyword evidence="2" id="KW-1185">Reference proteome</keyword>
<evidence type="ECO:0000313" key="1">
    <source>
        <dbReference type="EMBL" id="CAI9724534.1"/>
    </source>
</evidence>
<sequence length="81" mass="9418">MKLYRDQAFLKLKSRPKSAIVMVRHYKRKSERATLPQDVIQQAIQQVRARVSSLREASRTFGISVSLLLQGFRSKQQRSQS</sequence>
<reference evidence="1" key="1">
    <citation type="submission" date="2023-08" db="EMBL/GenBank/DDBJ databases">
        <authorList>
            <person name="Alioto T."/>
            <person name="Alioto T."/>
            <person name="Gomez Garrido J."/>
        </authorList>
    </citation>
    <scope>NUCLEOTIDE SEQUENCE</scope>
</reference>
<dbReference type="Proteomes" id="UP001162480">
    <property type="component" value="Chromosome 6"/>
</dbReference>
<dbReference type="EMBL" id="OX597819">
    <property type="protein sequence ID" value="CAI9724534.1"/>
    <property type="molecule type" value="Genomic_DNA"/>
</dbReference>
<accession>A0AA36F4X4</accession>